<organism evidence="2 3">
    <name type="scientific">Hypothenemus hampei</name>
    <name type="common">Coffee berry borer</name>
    <dbReference type="NCBI Taxonomy" id="57062"/>
    <lineage>
        <taxon>Eukaryota</taxon>
        <taxon>Metazoa</taxon>
        <taxon>Ecdysozoa</taxon>
        <taxon>Arthropoda</taxon>
        <taxon>Hexapoda</taxon>
        <taxon>Insecta</taxon>
        <taxon>Pterygota</taxon>
        <taxon>Neoptera</taxon>
        <taxon>Endopterygota</taxon>
        <taxon>Coleoptera</taxon>
        <taxon>Polyphaga</taxon>
        <taxon>Cucujiformia</taxon>
        <taxon>Curculionidae</taxon>
        <taxon>Scolytinae</taxon>
        <taxon>Hypothenemus</taxon>
    </lineage>
</organism>
<reference evidence="2 3" key="1">
    <citation type="submission" date="2024-05" db="EMBL/GenBank/DDBJ databases">
        <title>Genetic variation in Jamaican populations of the coffee berry borer (Hypothenemus hampei).</title>
        <authorList>
            <person name="Errbii M."/>
            <person name="Myrie A."/>
        </authorList>
    </citation>
    <scope>NUCLEOTIDE SEQUENCE [LARGE SCALE GENOMIC DNA]</scope>
    <source>
        <strain evidence="2">JA-Hopewell-2020-01-JO</strain>
        <tissue evidence="2">Whole body</tissue>
    </source>
</reference>
<name>A0ABD1EGX4_HYPHA</name>
<dbReference type="EMBL" id="JBDJPC010000007">
    <property type="protein sequence ID" value="KAL1493941.1"/>
    <property type="molecule type" value="Genomic_DNA"/>
</dbReference>
<gene>
    <name evidence="2" type="ORF">ABEB36_009620</name>
</gene>
<dbReference type="Pfam" id="PF10551">
    <property type="entry name" value="MULE"/>
    <property type="match status" value="1"/>
</dbReference>
<evidence type="ECO:0000313" key="2">
    <source>
        <dbReference type="EMBL" id="KAL1493941.1"/>
    </source>
</evidence>
<protein>
    <recommendedName>
        <fullName evidence="1">MULE transposase domain-containing protein</fullName>
    </recommendedName>
</protein>
<sequence length="366" mass="42956">MNSGQCEMLEKYGSDCICIDGTHGLNSYDFELHTLLVLDDMRQGFPCAFLLSNRSDKEVLTIFFEYVKLSAGNITPNVFMSDICESYFNAWLEVMSRPKLRLYCTWHIDRAWRKNLSKIGSKEKQADVYKQLRIILQETDSSAFHIMIQEFCTKNSSDPETIEFINYFKDNYLKNFKLWAYCCRLQAGLNTNMHIERIHRTIKYIYFRGRNIKRLDKCIHALMTFVRDKLFDRLIVLNKGKISSKLATIRSRHKTSLEMSLNLIVSVENGWQVASSNCNELYLIQEVDINCKCQLICTGCGDVCLHHYSCTCIDAAIKWNMCKHIHLVCKFRHEKDQPGINFNIGNNNIYNNFTFYRFKLFKFDFT</sequence>
<dbReference type="Proteomes" id="UP001566132">
    <property type="component" value="Unassembled WGS sequence"/>
</dbReference>
<comment type="caution">
    <text evidence="2">The sequence shown here is derived from an EMBL/GenBank/DDBJ whole genome shotgun (WGS) entry which is preliminary data.</text>
</comment>
<evidence type="ECO:0000259" key="1">
    <source>
        <dbReference type="Pfam" id="PF10551"/>
    </source>
</evidence>
<accession>A0ABD1EGX4</accession>
<dbReference type="PANTHER" id="PTHR33977">
    <property type="entry name" value="ZINC ION BINDING PROTEIN"/>
    <property type="match status" value="1"/>
</dbReference>
<dbReference type="InterPro" id="IPR018289">
    <property type="entry name" value="MULE_transposase_dom"/>
</dbReference>
<keyword evidence="3" id="KW-1185">Reference proteome</keyword>
<proteinExistence type="predicted"/>
<evidence type="ECO:0000313" key="3">
    <source>
        <dbReference type="Proteomes" id="UP001566132"/>
    </source>
</evidence>
<feature type="domain" description="MULE transposase" evidence="1">
    <location>
        <begin position="17"/>
        <end position="108"/>
    </location>
</feature>
<dbReference type="AlphaFoldDB" id="A0ABD1EGX4"/>
<dbReference type="PANTHER" id="PTHR33977:SF1">
    <property type="entry name" value="ZINC ION BINDING PROTEIN"/>
    <property type="match status" value="1"/>
</dbReference>